<dbReference type="InterPro" id="IPR039553">
    <property type="entry name" value="Prefoldin-like"/>
</dbReference>
<evidence type="ECO:0000313" key="3">
    <source>
        <dbReference type="Proteomes" id="UP000504638"/>
    </source>
</evidence>
<dbReference type="Pfam" id="PF13758">
    <property type="entry name" value="Prefoldin_3"/>
    <property type="match status" value="1"/>
</dbReference>
<evidence type="ECO:0000256" key="1">
    <source>
        <dbReference type="SAM" id="MobiDB-lite"/>
    </source>
</evidence>
<proteinExistence type="predicted"/>
<dbReference type="SUPFAM" id="SSF46579">
    <property type="entry name" value="Prefoldin"/>
    <property type="match status" value="1"/>
</dbReference>
<evidence type="ECO:0008006" key="5">
    <source>
        <dbReference type="Google" id="ProtNLM"/>
    </source>
</evidence>
<dbReference type="GO" id="GO:0019212">
    <property type="term" value="F:phosphatase inhibitor activity"/>
    <property type="evidence" value="ECO:0007669"/>
    <property type="project" value="TreeGrafter"/>
</dbReference>
<reference evidence="4" key="3">
    <citation type="submission" date="2025-04" db="UniProtKB">
        <authorList>
            <consortium name="RefSeq"/>
        </authorList>
    </citation>
    <scope>IDENTIFICATION</scope>
    <source>
        <strain evidence="4">CBS 781.70</strain>
    </source>
</reference>
<evidence type="ECO:0000313" key="2">
    <source>
        <dbReference type="EMBL" id="KAF1812110.1"/>
    </source>
</evidence>
<protein>
    <recommendedName>
        <fullName evidence="5">DUF3835 domain-containing protein</fullName>
    </recommendedName>
</protein>
<organism evidence="2">
    <name type="scientific">Eremomyces bilateralis CBS 781.70</name>
    <dbReference type="NCBI Taxonomy" id="1392243"/>
    <lineage>
        <taxon>Eukaryota</taxon>
        <taxon>Fungi</taxon>
        <taxon>Dikarya</taxon>
        <taxon>Ascomycota</taxon>
        <taxon>Pezizomycotina</taxon>
        <taxon>Dothideomycetes</taxon>
        <taxon>Dothideomycetes incertae sedis</taxon>
        <taxon>Eremomycetales</taxon>
        <taxon>Eremomycetaceae</taxon>
        <taxon>Eremomyces</taxon>
    </lineage>
</organism>
<feature type="compositionally biased region" description="Basic residues" evidence="1">
    <location>
        <begin position="514"/>
        <end position="525"/>
    </location>
</feature>
<evidence type="ECO:0000313" key="4">
    <source>
        <dbReference type="RefSeq" id="XP_033533741.1"/>
    </source>
</evidence>
<dbReference type="OrthoDB" id="21413at2759"/>
<dbReference type="GO" id="GO:0003682">
    <property type="term" value="F:chromatin binding"/>
    <property type="evidence" value="ECO:0007669"/>
    <property type="project" value="TreeGrafter"/>
</dbReference>
<feature type="region of interest" description="Disordered" evidence="1">
    <location>
        <begin position="186"/>
        <end position="266"/>
    </location>
</feature>
<dbReference type="Proteomes" id="UP000504638">
    <property type="component" value="Unplaced"/>
</dbReference>
<dbReference type="RefSeq" id="XP_033533741.1">
    <property type="nucleotide sequence ID" value="XM_033681315.1"/>
</dbReference>
<dbReference type="EMBL" id="ML975159">
    <property type="protein sequence ID" value="KAF1812110.1"/>
    <property type="molecule type" value="Genomic_DNA"/>
</dbReference>
<dbReference type="PANTHER" id="PTHR15111:SF0">
    <property type="entry name" value="UNCONVENTIONAL PREFOLDIN RPB5 INTERACTOR 1"/>
    <property type="match status" value="1"/>
</dbReference>
<feature type="compositionally biased region" description="Basic and acidic residues" evidence="1">
    <location>
        <begin position="190"/>
        <end position="203"/>
    </location>
</feature>
<name>A0A6G1G2F9_9PEZI</name>
<reference evidence="2 4" key="1">
    <citation type="submission" date="2020-01" db="EMBL/GenBank/DDBJ databases">
        <authorList>
            <consortium name="DOE Joint Genome Institute"/>
            <person name="Haridas S."/>
            <person name="Albert R."/>
            <person name="Binder M."/>
            <person name="Bloem J."/>
            <person name="Labutti K."/>
            <person name="Salamov A."/>
            <person name="Andreopoulos B."/>
            <person name="Baker S.E."/>
            <person name="Barry K."/>
            <person name="Bills G."/>
            <person name="Bluhm B.H."/>
            <person name="Cannon C."/>
            <person name="Castanera R."/>
            <person name="Culley D.E."/>
            <person name="Daum C."/>
            <person name="Ezra D."/>
            <person name="Gonzalez J.B."/>
            <person name="Henrissat B."/>
            <person name="Kuo A."/>
            <person name="Liang C."/>
            <person name="Lipzen A."/>
            <person name="Lutzoni F."/>
            <person name="Magnuson J."/>
            <person name="Mondo S."/>
            <person name="Nolan M."/>
            <person name="Ohm R."/>
            <person name="Pangilinan J."/>
            <person name="Park H.-J."/>
            <person name="Ramirez L."/>
            <person name="Alfaro M."/>
            <person name="Sun H."/>
            <person name="Tritt A."/>
            <person name="Yoshinaga Y."/>
            <person name="Zwiers L.-H."/>
            <person name="Turgeon B.G."/>
            <person name="Goodwin S.B."/>
            <person name="Spatafora J.W."/>
            <person name="Crous P.W."/>
            <person name="Grigoriev I.V."/>
        </authorList>
    </citation>
    <scope>NUCLEOTIDE SEQUENCE</scope>
    <source>
        <strain evidence="2 4">CBS 781.70</strain>
    </source>
</reference>
<accession>A0A6G1G2F9</accession>
<feature type="compositionally biased region" description="Basic and acidic residues" evidence="1">
    <location>
        <begin position="471"/>
        <end position="486"/>
    </location>
</feature>
<dbReference type="AlphaFoldDB" id="A0A6G1G2F9"/>
<dbReference type="GO" id="GO:0003714">
    <property type="term" value="F:transcription corepressor activity"/>
    <property type="evidence" value="ECO:0007669"/>
    <property type="project" value="TreeGrafter"/>
</dbReference>
<dbReference type="InterPro" id="IPR052255">
    <property type="entry name" value="RNA_pol_II_subunit5-mediator"/>
</dbReference>
<dbReference type="GeneID" id="54421885"/>
<dbReference type="PANTHER" id="PTHR15111">
    <property type="entry name" value="RNA POLYMERASE II SUBUNIT 5-MEDIATING PROTEIN NNX3"/>
    <property type="match status" value="1"/>
</dbReference>
<dbReference type="GO" id="GO:0000122">
    <property type="term" value="P:negative regulation of transcription by RNA polymerase II"/>
    <property type="evidence" value="ECO:0007669"/>
    <property type="project" value="TreeGrafter"/>
</dbReference>
<reference evidence="4" key="2">
    <citation type="submission" date="2020-04" db="EMBL/GenBank/DDBJ databases">
        <authorList>
            <consortium name="NCBI Genome Project"/>
        </authorList>
    </citation>
    <scope>NUCLEOTIDE SEQUENCE</scope>
    <source>
        <strain evidence="4">CBS 781.70</strain>
    </source>
</reference>
<feature type="region of interest" description="Disordered" evidence="1">
    <location>
        <begin position="394"/>
        <end position="531"/>
    </location>
</feature>
<feature type="compositionally biased region" description="Polar residues" evidence="1">
    <location>
        <begin position="214"/>
        <end position="235"/>
    </location>
</feature>
<sequence>MENNVDAASSRLLDDLHFQKQRLDDLLSKLRTSLKYWQTCELEYEKLKEEILHSGEEVSSEKIIESWMLYDKRVIQASEVKEIFRHDKGLDRSSAQVADVVSRRVDYVQQNIRSIQKQIHVGEKALEKVDNALNPLFNEAEPNVLPLAEIREELDEDGNVISSHVSQPATEADGIQAMLEKAGISLPEKSTSDDFAAARKESSKAQVQPAPDITSPSDVRASSTTKIAQQNPSNSDGHEDHRPPSDSTSQPALPKAEQPSSMPMSSDMRTIELGTAADSGPGLVKGSFYSGTDVIELNENEEIIGRTPLVPENEAPEDASLRREMLEYGLNGMGPVVAEMDIEEDSDMEFDEVDEEFEDDTGSEENGYGMSTNFQITDEYRQQMMELQRRLNASFSDDLGDGREDIPRTFPTRPKSATATLPAPDNSPIPNGKAKVATPTSALKSDKTTPKKGVRFATDLDVAEESVSHISKPDTARPEPQPREKGPAPSPLADVVESAKRPSAPSPPDTLAKSTKRVSRFKAARTHGPTF</sequence>
<keyword evidence="3" id="KW-1185">Reference proteome</keyword>
<gene>
    <name evidence="2 4" type="ORF">P152DRAFT_474335</name>
</gene>